<feature type="region of interest" description="Disordered" evidence="1">
    <location>
        <begin position="48"/>
        <end position="89"/>
    </location>
</feature>
<dbReference type="EMBL" id="KB644408">
    <property type="protein sequence ID" value="EPS25245.1"/>
    <property type="molecule type" value="Genomic_DNA"/>
</dbReference>
<accession>S7Z3Z0</accession>
<dbReference type="AlphaFoldDB" id="S7Z3Z0"/>
<sequence>MANVHQAQHCKFYSVRLCRVLMKLPLDLYQRSLCLSLQRMSQVSKVSQVSQVSGHGRHGLDPPLRLSREGSSHGGIDRLPAPLVQPQLV</sequence>
<keyword evidence="3" id="KW-1185">Reference proteome</keyword>
<dbReference type="Proteomes" id="UP000019376">
    <property type="component" value="Unassembled WGS sequence"/>
</dbReference>
<evidence type="ECO:0000313" key="3">
    <source>
        <dbReference type="Proteomes" id="UP000019376"/>
    </source>
</evidence>
<protein>
    <submittedName>
        <fullName evidence="2">Uncharacterized protein</fullName>
    </submittedName>
</protein>
<proteinExistence type="predicted"/>
<organism evidence="2 3">
    <name type="scientific">Penicillium oxalicum (strain 114-2 / CGMCC 5302)</name>
    <name type="common">Penicillium decumbens</name>
    <dbReference type="NCBI Taxonomy" id="933388"/>
    <lineage>
        <taxon>Eukaryota</taxon>
        <taxon>Fungi</taxon>
        <taxon>Dikarya</taxon>
        <taxon>Ascomycota</taxon>
        <taxon>Pezizomycotina</taxon>
        <taxon>Eurotiomycetes</taxon>
        <taxon>Eurotiomycetidae</taxon>
        <taxon>Eurotiales</taxon>
        <taxon>Aspergillaceae</taxon>
        <taxon>Penicillium</taxon>
    </lineage>
</organism>
<reference evidence="2 3" key="1">
    <citation type="journal article" date="2013" name="PLoS ONE">
        <title>Genomic and secretomic analyses reveal unique features of the lignocellulolytic enzyme system of Penicillium decumbens.</title>
        <authorList>
            <person name="Liu G."/>
            <person name="Zhang L."/>
            <person name="Wei X."/>
            <person name="Zou G."/>
            <person name="Qin Y."/>
            <person name="Ma L."/>
            <person name="Li J."/>
            <person name="Zheng H."/>
            <person name="Wang S."/>
            <person name="Wang C."/>
            <person name="Xun L."/>
            <person name="Zhao G.-P."/>
            <person name="Zhou Z."/>
            <person name="Qu Y."/>
        </authorList>
    </citation>
    <scope>NUCLEOTIDE SEQUENCE [LARGE SCALE GENOMIC DNA]</scope>
    <source>
        <strain evidence="3">114-2 / CGMCC 5302</strain>
    </source>
</reference>
<dbReference type="HOGENOM" id="CLU_2455443_0_0_1"/>
<name>S7Z3Z0_PENO1</name>
<gene>
    <name evidence="2" type="ORF">PDE_00178</name>
</gene>
<evidence type="ECO:0000256" key="1">
    <source>
        <dbReference type="SAM" id="MobiDB-lite"/>
    </source>
</evidence>
<evidence type="ECO:0000313" key="2">
    <source>
        <dbReference type="EMBL" id="EPS25245.1"/>
    </source>
</evidence>